<evidence type="ECO:0000313" key="2">
    <source>
        <dbReference type="EMBL" id="BDS08503.1"/>
    </source>
</evidence>
<name>A0AAT9FRD2_9BACT</name>
<keyword evidence="1" id="KW-0812">Transmembrane</keyword>
<feature type="transmembrane region" description="Helical" evidence="1">
    <location>
        <begin position="99"/>
        <end position="120"/>
    </location>
</feature>
<dbReference type="EMBL" id="AP026866">
    <property type="protein sequence ID" value="BDS08503.1"/>
    <property type="molecule type" value="Genomic_DNA"/>
</dbReference>
<keyword evidence="1" id="KW-1133">Transmembrane helix</keyword>
<gene>
    <name evidence="2" type="ORF">NT6N_35430</name>
</gene>
<evidence type="ECO:0000256" key="1">
    <source>
        <dbReference type="SAM" id="Phobius"/>
    </source>
</evidence>
<accession>A0AAT9FRD2</accession>
<organism evidence="2">
    <name type="scientific">Oceaniferula spumae</name>
    <dbReference type="NCBI Taxonomy" id="2979115"/>
    <lineage>
        <taxon>Bacteria</taxon>
        <taxon>Pseudomonadati</taxon>
        <taxon>Verrucomicrobiota</taxon>
        <taxon>Verrucomicrobiia</taxon>
        <taxon>Verrucomicrobiales</taxon>
        <taxon>Verrucomicrobiaceae</taxon>
        <taxon>Oceaniferula</taxon>
    </lineage>
</organism>
<reference evidence="2" key="1">
    <citation type="submission" date="2024-07" db="EMBL/GenBank/DDBJ databases">
        <title>Complete genome sequence of Verrucomicrobiaceae bacterium NT6N.</title>
        <authorList>
            <person name="Huang C."/>
            <person name="Takami H."/>
            <person name="Hamasaki K."/>
        </authorList>
    </citation>
    <scope>NUCLEOTIDE SEQUENCE</scope>
    <source>
        <strain evidence="2">NT6N</strain>
    </source>
</reference>
<dbReference type="KEGG" id="osu:NT6N_35430"/>
<sequence>MQLTKIDRWLKEKYIYETHILTLRLPEGGLPRGVRVEPIDGVRSSDYRHKLIIKDNETAQRVISLLKENHLMHATHVVEGKHWYNKRLAPDGRSFTYQWIIRGITAVLICVALWGGWLLLQNPVLQSTLKDTYEELKSGM</sequence>
<proteinExistence type="predicted"/>
<keyword evidence="1" id="KW-0472">Membrane</keyword>
<protein>
    <submittedName>
        <fullName evidence="2">Uncharacterized protein</fullName>
    </submittedName>
</protein>
<dbReference type="AlphaFoldDB" id="A0AAT9FRD2"/>